<evidence type="ECO:0000313" key="2">
    <source>
        <dbReference type="EMBL" id="RRT57316.1"/>
    </source>
</evidence>
<protein>
    <submittedName>
        <fullName evidence="2">Uncharacterized protein</fullName>
    </submittedName>
</protein>
<gene>
    <name evidence="2" type="ORF">B296_00034928</name>
</gene>
<evidence type="ECO:0000313" key="3">
    <source>
        <dbReference type="Proteomes" id="UP000287651"/>
    </source>
</evidence>
<feature type="compositionally biased region" description="Basic and acidic residues" evidence="1">
    <location>
        <begin position="66"/>
        <end position="78"/>
    </location>
</feature>
<sequence>MPLTRQQKKDRNISDLEAYTMTSEDMIGAKLEVFETRMEDKLRTLFAEFRLGQSPSPTRSQQGESSNHKENPPEKAEQAMDSAFPRMWVHFPRWEDGDPTGWLSHAERYFCYHRTPEASMAEIAAIHLEGDAILQLI</sequence>
<name>A0A426YZZ7_ENSVE</name>
<accession>A0A426YZZ7</accession>
<feature type="compositionally biased region" description="Polar residues" evidence="1">
    <location>
        <begin position="53"/>
        <end position="65"/>
    </location>
</feature>
<feature type="region of interest" description="Disordered" evidence="1">
    <location>
        <begin position="48"/>
        <end position="79"/>
    </location>
</feature>
<comment type="caution">
    <text evidence="2">The sequence shown here is derived from an EMBL/GenBank/DDBJ whole genome shotgun (WGS) entry which is preliminary data.</text>
</comment>
<proteinExistence type="predicted"/>
<evidence type="ECO:0000256" key="1">
    <source>
        <dbReference type="SAM" id="MobiDB-lite"/>
    </source>
</evidence>
<organism evidence="2 3">
    <name type="scientific">Ensete ventricosum</name>
    <name type="common">Abyssinian banana</name>
    <name type="synonym">Musa ensete</name>
    <dbReference type="NCBI Taxonomy" id="4639"/>
    <lineage>
        <taxon>Eukaryota</taxon>
        <taxon>Viridiplantae</taxon>
        <taxon>Streptophyta</taxon>
        <taxon>Embryophyta</taxon>
        <taxon>Tracheophyta</taxon>
        <taxon>Spermatophyta</taxon>
        <taxon>Magnoliopsida</taxon>
        <taxon>Liliopsida</taxon>
        <taxon>Zingiberales</taxon>
        <taxon>Musaceae</taxon>
        <taxon>Ensete</taxon>
    </lineage>
</organism>
<reference evidence="2 3" key="1">
    <citation type="journal article" date="2014" name="Agronomy (Basel)">
        <title>A Draft Genome Sequence for Ensete ventricosum, the Drought-Tolerant Tree Against Hunger.</title>
        <authorList>
            <person name="Harrison J."/>
            <person name="Moore K.A."/>
            <person name="Paszkiewicz K."/>
            <person name="Jones T."/>
            <person name="Grant M."/>
            <person name="Ambacheew D."/>
            <person name="Muzemil S."/>
            <person name="Studholme D.J."/>
        </authorList>
    </citation>
    <scope>NUCLEOTIDE SEQUENCE [LARGE SCALE GENOMIC DNA]</scope>
</reference>
<dbReference type="AlphaFoldDB" id="A0A426YZZ7"/>
<dbReference type="Proteomes" id="UP000287651">
    <property type="component" value="Unassembled WGS sequence"/>
</dbReference>
<dbReference type="EMBL" id="AMZH03009220">
    <property type="protein sequence ID" value="RRT57316.1"/>
    <property type="molecule type" value="Genomic_DNA"/>
</dbReference>